<dbReference type="AlphaFoldDB" id="A0AAJ4ZE15"/>
<name>A0AAJ4ZE15_PANPU</name>
<evidence type="ECO:0000313" key="2">
    <source>
        <dbReference type="Proteomes" id="UP000254589"/>
    </source>
</evidence>
<dbReference type="Proteomes" id="UP000254589">
    <property type="component" value="Unassembled WGS sequence"/>
</dbReference>
<dbReference type="EMBL" id="UGSJ01000001">
    <property type="protein sequence ID" value="SUA91570.1"/>
    <property type="molecule type" value="Genomic_DNA"/>
</dbReference>
<dbReference type="RefSeq" id="WP_257786852.1">
    <property type="nucleotide sequence ID" value="NZ_CP010310.2"/>
</dbReference>
<protein>
    <recommendedName>
        <fullName evidence="3">Lipoprotein</fullName>
    </recommendedName>
</protein>
<evidence type="ECO:0000313" key="1">
    <source>
        <dbReference type="EMBL" id="SUA91570.1"/>
    </source>
</evidence>
<sequence length="41" mass="4479">MKLVVAALLAVTLAGCVVVPARPYYGGYYGGYYGHPCCYRY</sequence>
<reference evidence="1 2" key="1">
    <citation type="submission" date="2018-06" db="EMBL/GenBank/DDBJ databases">
        <authorList>
            <consortium name="Pathogen Informatics"/>
            <person name="Doyle S."/>
        </authorList>
    </citation>
    <scope>NUCLEOTIDE SEQUENCE [LARGE SCALE GENOMIC DNA]</scope>
    <source>
        <strain evidence="1 2">NCTC13159</strain>
    </source>
</reference>
<dbReference type="PROSITE" id="PS51257">
    <property type="entry name" value="PROKAR_LIPOPROTEIN"/>
    <property type="match status" value="1"/>
</dbReference>
<gene>
    <name evidence="1" type="ORF">NCTC13159_03076</name>
</gene>
<proteinExistence type="predicted"/>
<comment type="caution">
    <text evidence="1">The sequence shown here is derived from an EMBL/GenBank/DDBJ whole genome shotgun (WGS) entry which is preliminary data.</text>
</comment>
<evidence type="ECO:0008006" key="3">
    <source>
        <dbReference type="Google" id="ProtNLM"/>
    </source>
</evidence>
<accession>A0AAJ4ZE15</accession>
<organism evidence="1 2">
    <name type="scientific">Pandoraea pulmonicola</name>
    <dbReference type="NCBI Taxonomy" id="93221"/>
    <lineage>
        <taxon>Bacteria</taxon>
        <taxon>Pseudomonadati</taxon>
        <taxon>Pseudomonadota</taxon>
        <taxon>Betaproteobacteria</taxon>
        <taxon>Burkholderiales</taxon>
        <taxon>Burkholderiaceae</taxon>
        <taxon>Pandoraea</taxon>
    </lineage>
</organism>